<organism evidence="11 12">
    <name type="scientific">Pseudophaeobacter arcticus</name>
    <dbReference type="NCBI Taxonomy" id="385492"/>
    <lineage>
        <taxon>Bacteria</taxon>
        <taxon>Pseudomonadati</taxon>
        <taxon>Pseudomonadota</taxon>
        <taxon>Alphaproteobacteria</taxon>
        <taxon>Rhodobacterales</taxon>
        <taxon>Paracoccaceae</taxon>
        <taxon>Pseudophaeobacter</taxon>
    </lineage>
</organism>
<comment type="caution">
    <text evidence="11">The sequence shown here is derived from an EMBL/GenBank/DDBJ whole genome shotgun (WGS) entry which is preliminary data.</text>
</comment>
<dbReference type="SUPFAM" id="SSF52374">
    <property type="entry name" value="Nucleotidylyl transferase"/>
    <property type="match status" value="1"/>
</dbReference>
<dbReference type="CDD" id="cd02027">
    <property type="entry name" value="APSK"/>
    <property type="match status" value="1"/>
</dbReference>
<accession>A0ABQ0AHH5</accession>
<dbReference type="EMBL" id="BAABWU010000002">
    <property type="protein sequence ID" value="GAA6195313.1"/>
    <property type="molecule type" value="Genomic_DNA"/>
</dbReference>
<dbReference type="InterPro" id="IPR050512">
    <property type="entry name" value="Sulf_AdTrans/APS_kinase"/>
</dbReference>
<evidence type="ECO:0000256" key="4">
    <source>
        <dbReference type="ARBA" id="ARBA00022741"/>
    </source>
</evidence>
<comment type="similarity">
    <text evidence="7">Belongs to the APS kinase family.</text>
</comment>
<dbReference type="GO" id="GO:0016779">
    <property type="term" value="F:nucleotidyltransferase activity"/>
    <property type="evidence" value="ECO:0007669"/>
    <property type="project" value="UniProtKB-KW"/>
</dbReference>
<comment type="pathway">
    <text evidence="7">Sulfur metabolism; hydrogen sulfide biosynthesis; sulfite from sulfate: step 2/3.</text>
</comment>
<dbReference type="NCBIfam" id="TIGR00455">
    <property type="entry name" value="apsK"/>
    <property type="match status" value="1"/>
</dbReference>
<dbReference type="SUPFAM" id="SSF46785">
    <property type="entry name" value="Winged helix' DNA-binding domain"/>
    <property type="match status" value="1"/>
</dbReference>
<name>A0ABQ0AHH5_9RHOB</name>
<keyword evidence="7" id="KW-0597">Phosphoprotein</keyword>
<evidence type="ECO:0000256" key="1">
    <source>
        <dbReference type="ARBA" id="ARBA00001823"/>
    </source>
</evidence>
<dbReference type="InterPro" id="IPR027417">
    <property type="entry name" value="P-loop_NTPase"/>
</dbReference>
<dbReference type="Pfam" id="PF14306">
    <property type="entry name" value="PUA_2"/>
    <property type="match status" value="1"/>
</dbReference>
<comment type="catalytic activity">
    <reaction evidence="1 7">
        <text>adenosine 5'-phosphosulfate + ATP = 3'-phosphoadenylyl sulfate + ADP + H(+)</text>
        <dbReference type="Rhea" id="RHEA:24152"/>
        <dbReference type="ChEBI" id="CHEBI:15378"/>
        <dbReference type="ChEBI" id="CHEBI:30616"/>
        <dbReference type="ChEBI" id="CHEBI:58243"/>
        <dbReference type="ChEBI" id="CHEBI:58339"/>
        <dbReference type="ChEBI" id="CHEBI:456216"/>
        <dbReference type="EC" id="2.7.1.25"/>
    </reaction>
</comment>
<feature type="binding site" evidence="7">
    <location>
        <begin position="522"/>
        <end position="529"/>
    </location>
    <ligand>
        <name>ATP</name>
        <dbReference type="ChEBI" id="CHEBI:30616"/>
    </ligand>
</feature>
<dbReference type="NCBIfam" id="NF003013">
    <property type="entry name" value="PRK03846.1"/>
    <property type="match status" value="1"/>
</dbReference>
<evidence type="ECO:0000256" key="2">
    <source>
        <dbReference type="ARBA" id="ARBA00022679"/>
    </source>
</evidence>
<dbReference type="RefSeq" id="WP_353397200.1">
    <property type="nucleotide sequence ID" value="NZ_BAABWU010000002.1"/>
</dbReference>
<dbReference type="InterPro" id="IPR059117">
    <property type="entry name" value="APS_kinase_dom"/>
</dbReference>
<dbReference type="GO" id="GO:0016301">
    <property type="term" value="F:kinase activity"/>
    <property type="evidence" value="ECO:0007669"/>
    <property type="project" value="UniProtKB-KW"/>
</dbReference>
<protein>
    <recommendedName>
        <fullName evidence="7">Adenylyl-sulfate kinase</fullName>
        <ecNumber evidence="7">2.7.1.25</ecNumber>
    </recommendedName>
    <alternativeName>
        <fullName evidence="7">APS kinase</fullName>
    </alternativeName>
    <alternativeName>
        <fullName evidence="7">ATP adenosine-5'-phosphosulfate 3'-phosphotransferase</fullName>
    </alternativeName>
    <alternativeName>
        <fullName evidence="7">Adenosine-5'-phosphosulfate kinase</fullName>
    </alternativeName>
</protein>
<keyword evidence="12" id="KW-1185">Reference proteome</keyword>
<evidence type="ECO:0000256" key="5">
    <source>
        <dbReference type="ARBA" id="ARBA00022840"/>
    </source>
</evidence>
<keyword evidence="5 7" id="KW-0067">ATP-binding</keyword>
<dbReference type="Gene3D" id="3.10.400.10">
    <property type="entry name" value="Sulfate adenylyltransferase"/>
    <property type="match status" value="1"/>
</dbReference>
<evidence type="ECO:0000256" key="3">
    <source>
        <dbReference type="ARBA" id="ARBA00022695"/>
    </source>
</evidence>
<dbReference type="InterPro" id="IPR025980">
    <property type="entry name" value="ATP-Sase_PUA-like_dom"/>
</dbReference>
<evidence type="ECO:0000313" key="11">
    <source>
        <dbReference type="EMBL" id="GAA6195313.1"/>
    </source>
</evidence>
<comment type="function">
    <text evidence="7">Catalyzes the synthesis of activated sulfate.</text>
</comment>
<dbReference type="InterPro" id="IPR015947">
    <property type="entry name" value="PUA-like_sf"/>
</dbReference>
<dbReference type="SUPFAM" id="SSF52540">
    <property type="entry name" value="P-loop containing nucleoside triphosphate hydrolases"/>
    <property type="match status" value="1"/>
</dbReference>
<dbReference type="Pfam" id="PF01583">
    <property type="entry name" value="APS_kinase"/>
    <property type="match status" value="1"/>
</dbReference>
<dbReference type="SUPFAM" id="SSF88697">
    <property type="entry name" value="PUA domain-like"/>
    <property type="match status" value="1"/>
</dbReference>
<dbReference type="InterPro" id="IPR024951">
    <property type="entry name" value="Sulfurylase_cat_dom"/>
</dbReference>
<evidence type="ECO:0000256" key="7">
    <source>
        <dbReference type="HAMAP-Rule" id="MF_00065"/>
    </source>
</evidence>
<dbReference type="Pfam" id="PF01747">
    <property type="entry name" value="ATP-sulfurylase"/>
    <property type="match status" value="1"/>
</dbReference>
<keyword evidence="2 7" id="KW-0808">Transferase</keyword>
<dbReference type="PANTHER" id="PTHR42700:SF1">
    <property type="entry name" value="SULFATE ADENYLYLTRANSFERASE"/>
    <property type="match status" value="1"/>
</dbReference>
<dbReference type="CDD" id="cd00517">
    <property type="entry name" value="ATPS"/>
    <property type="match status" value="1"/>
</dbReference>
<dbReference type="InterPro" id="IPR036388">
    <property type="entry name" value="WH-like_DNA-bd_sf"/>
</dbReference>
<feature type="domain" description="Sulphate adenylyltransferase catalytic" evidence="9">
    <location>
        <begin position="292"/>
        <end position="506"/>
    </location>
</feature>
<dbReference type="InterPro" id="IPR036390">
    <property type="entry name" value="WH_DNA-bd_sf"/>
</dbReference>
<sequence length="691" mass="77037">MTAANSNLTPDEEDLLFRLLRQLDLAPEASQRATASALGISLGGLNTQLRAAADAGLIAISDRPGPDKRQRYTYTLTRAGASEKRRLTDQFLSRKLAEYNALYAELTGTASGLPPIKHRTHPMQNNLAPIPELYVSYDSAQKLKIDAGELKSHDLTPRQICDLELLMNGGFNPLKGFLTEDDYNGVVENMRLADGSLWPMPINLDVSEEFAETLEVGEDIALRDQEGVILATMTVTDRWTPNKAREAEMVFGADDDAHPAVNYLHNQAGSIYLGGPVTGIQQPVHYDFRARRDTPNELRAYFRKLGWRKVVAFQTRNPLHRAHQELTFRAAREAQANLLIHPVVGMTKPGDVDHFTRVRCYEAVLDKYPASTTAMSLLNLAMRMAGPREAVWHGLIRKNHGCTHFIVGRDHAGPGKNSAGEDFYGPYDAQELFRTHQEEMGIEMVDFKHMVWVSERAQYEAIDEIEDKDDVTILNISGTELRRRLAEGLEIPEWFSFPEVVKELRRTKPPRSKQGFTVFLTGLSGSGKSTIANALMVKLMEMGGRPVTLLDGDIVRKNLSSELGFSKEHRDLNIRRIGYVASEITKNGGIAICAPIAPYATTRRAVREDVEAFGAFVEVHVATSLEECERRDRKGLYKLAREGKIKEFTGISDPYDVPVSPELSVETENVDVDNCAHQVLLKLENMGLIAG</sequence>
<dbReference type="Gene3D" id="1.10.10.10">
    <property type="entry name" value="Winged helix-like DNA-binding domain superfamily/Winged helix DNA-binding domain"/>
    <property type="match status" value="1"/>
</dbReference>
<evidence type="ECO:0000259" key="10">
    <source>
        <dbReference type="Pfam" id="PF14306"/>
    </source>
</evidence>
<dbReference type="NCBIfam" id="NF004040">
    <property type="entry name" value="PRK05537.1"/>
    <property type="match status" value="1"/>
</dbReference>
<evidence type="ECO:0000259" key="9">
    <source>
        <dbReference type="Pfam" id="PF01747"/>
    </source>
</evidence>
<keyword evidence="7 11" id="KW-0418">Kinase</keyword>
<evidence type="ECO:0000256" key="6">
    <source>
        <dbReference type="ARBA" id="ARBA00049370"/>
    </source>
</evidence>
<proteinExistence type="inferred from homology"/>
<dbReference type="InterPro" id="IPR014729">
    <property type="entry name" value="Rossmann-like_a/b/a_fold"/>
</dbReference>
<dbReference type="NCBIfam" id="TIGR00339">
    <property type="entry name" value="sopT"/>
    <property type="match status" value="1"/>
</dbReference>
<evidence type="ECO:0000259" key="8">
    <source>
        <dbReference type="Pfam" id="PF01583"/>
    </source>
</evidence>
<dbReference type="Gene3D" id="3.40.50.300">
    <property type="entry name" value="P-loop containing nucleotide triphosphate hydrolases"/>
    <property type="match status" value="1"/>
</dbReference>
<keyword evidence="4 7" id="KW-0547">Nucleotide-binding</keyword>
<comment type="caution">
    <text evidence="7">Lacks conserved residue(s) required for the propagation of feature annotation.</text>
</comment>
<dbReference type="EC" id="2.7.1.25" evidence="7"/>
<dbReference type="PANTHER" id="PTHR42700">
    <property type="entry name" value="SULFATE ADENYLYLTRANSFERASE"/>
    <property type="match status" value="1"/>
</dbReference>
<keyword evidence="3 11" id="KW-0548">Nucleotidyltransferase</keyword>
<dbReference type="InterPro" id="IPR002891">
    <property type="entry name" value="APS"/>
</dbReference>
<dbReference type="Gene3D" id="3.40.50.620">
    <property type="entry name" value="HUPs"/>
    <property type="match status" value="1"/>
</dbReference>
<dbReference type="Proteomes" id="UP001441944">
    <property type="component" value="Unassembled WGS sequence"/>
</dbReference>
<dbReference type="HAMAP" id="MF_00065">
    <property type="entry name" value="Adenylyl_sulf_kinase"/>
    <property type="match status" value="1"/>
</dbReference>
<comment type="catalytic activity">
    <reaction evidence="6">
        <text>sulfate + ATP + H(+) = adenosine 5'-phosphosulfate + diphosphate</text>
        <dbReference type="Rhea" id="RHEA:18133"/>
        <dbReference type="ChEBI" id="CHEBI:15378"/>
        <dbReference type="ChEBI" id="CHEBI:16189"/>
        <dbReference type="ChEBI" id="CHEBI:30616"/>
        <dbReference type="ChEBI" id="CHEBI:33019"/>
        <dbReference type="ChEBI" id="CHEBI:58243"/>
        <dbReference type="EC" id="2.7.7.4"/>
    </reaction>
</comment>
<gene>
    <name evidence="7" type="primary">cysC</name>
    <name evidence="11" type="ORF">NBRC116598_07570</name>
</gene>
<evidence type="ECO:0000313" key="12">
    <source>
        <dbReference type="Proteomes" id="UP001441944"/>
    </source>
</evidence>
<feature type="domain" description="ATP-sulfurylase PUA-like" evidence="10">
    <location>
        <begin position="130"/>
        <end position="281"/>
    </location>
</feature>
<dbReference type="InterPro" id="IPR002650">
    <property type="entry name" value="Sulphate_adenylyltransferase"/>
</dbReference>
<feature type="domain" description="APS kinase" evidence="8">
    <location>
        <begin position="514"/>
        <end position="665"/>
    </location>
</feature>
<reference evidence="11 12" key="1">
    <citation type="submission" date="2024-04" db="EMBL/GenBank/DDBJ databases">
        <title>Draft genome sequence of Pseudophaeobacter arcticus NBRC 116598.</title>
        <authorList>
            <person name="Miyakawa T."/>
            <person name="Kusuya Y."/>
            <person name="Miura T."/>
        </authorList>
    </citation>
    <scope>NUCLEOTIDE SEQUENCE [LARGE SCALE GENOMIC DNA]</scope>
    <source>
        <strain evidence="11 12">SU-CL00105</strain>
    </source>
</reference>